<dbReference type="RefSeq" id="YP_009006216.1">
    <property type="nucleotide sequence ID" value="NC_023568.1"/>
</dbReference>
<dbReference type="Proteomes" id="UP000018884">
    <property type="component" value="Segment"/>
</dbReference>
<keyword evidence="2" id="KW-1185">Reference proteome</keyword>
<evidence type="ECO:0000313" key="2">
    <source>
        <dbReference type="Proteomes" id="UP000018884"/>
    </source>
</evidence>
<organism evidence="1 2">
    <name type="scientific">Vibrio phage VH7D</name>
    <dbReference type="NCBI Taxonomy" id="1262539"/>
    <lineage>
        <taxon>Viruses</taxon>
        <taxon>Duplodnaviria</taxon>
        <taxon>Heunggongvirae</taxon>
        <taxon>Uroviricota</taxon>
        <taxon>Caudoviricetes</taxon>
        <taxon>Pantevenvirales</taxon>
        <taxon>Straboviridae</taxon>
        <taxon>Schizotequatrovirus</taxon>
        <taxon>Schizotequatrovirus vh7d</taxon>
    </lineage>
</organism>
<reference evidence="1 2" key="1">
    <citation type="submission" date="2012-11" db="EMBL/GenBank/DDBJ databases">
        <title>Comeplete Genome Sequence Of a Novel Gaint Bacteriophage VH7D that Infects Vibrio harveyi.</title>
        <authorList>
            <person name="Luo Z."/>
            <person name="Yu Y."/>
        </authorList>
    </citation>
    <scope>NUCLEOTIDE SEQUENCE [LARGE SCALE GENOMIC DNA]</scope>
</reference>
<protein>
    <submittedName>
        <fullName evidence="1">Uncharacterized protein</fullName>
    </submittedName>
</protein>
<evidence type="ECO:0000313" key="1">
    <source>
        <dbReference type="EMBL" id="AGB06929.1"/>
    </source>
</evidence>
<dbReference type="EMBL" id="KC131129">
    <property type="protein sequence ID" value="AGB06929.1"/>
    <property type="molecule type" value="Genomic_DNA"/>
</dbReference>
<proteinExistence type="predicted"/>
<dbReference type="GeneID" id="18499848"/>
<accession>V9LYV6</accession>
<dbReference type="KEGG" id="vg:18499848"/>
<sequence length="128" mass="15117">MFRIYLLCVYRNETQKEKIMTKITMTSDIHFGHASVSSNDLVTKLFKEVLRSNNVGYGKLYREKRTSTHRSNISGKSVRFVGIRLSVPEKTIQKVLREFNDMLPNDYVVEYNKPWCRYAHASFQIFKK</sequence>
<name>V9LYV6_9CAUD</name>